<keyword evidence="4" id="KW-1185">Reference proteome</keyword>
<dbReference type="Pfam" id="PF13843">
    <property type="entry name" value="DDE_Tnp_1_7"/>
    <property type="match status" value="2"/>
</dbReference>
<dbReference type="Proteomes" id="UP000648187">
    <property type="component" value="Unassembled WGS sequence"/>
</dbReference>
<feature type="region of interest" description="Disordered" evidence="1">
    <location>
        <begin position="135"/>
        <end position="161"/>
    </location>
</feature>
<protein>
    <recommendedName>
        <fullName evidence="2">PiggyBac transposable element-derived protein domain-containing protein</fullName>
    </recommendedName>
</protein>
<evidence type="ECO:0000256" key="1">
    <source>
        <dbReference type="SAM" id="MobiDB-lite"/>
    </source>
</evidence>
<reference evidence="3" key="1">
    <citation type="submission" date="2020-08" db="EMBL/GenBank/DDBJ databases">
        <title>Spodoptera exigua strain:BAW_Kor-Di-RS1 Genome sequencing and assembly.</title>
        <authorList>
            <person name="Kim J."/>
            <person name="Nam H.Y."/>
            <person name="Kwon M."/>
            <person name="Choi J.H."/>
            <person name="Cho S.R."/>
            <person name="Kim G.-H."/>
        </authorList>
    </citation>
    <scope>NUCLEOTIDE SEQUENCE</scope>
    <source>
        <strain evidence="3">BAW_Kor-Di-RS1</strain>
        <tissue evidence="3">Whole-body</tissue>
    </source>
</reference>
<feature type="domain" description="PiggyBac transposable element-derived protein" evidence="2">
    <location>
        <begin position="299"/>
        <end position="396"/>
    </location>
</feature>
<evidence type="ECO:0000259" key="2">
    <source>
        <dbReference type="Pfam" id="PF13843"/>
    </source>
</evidence>
<dbReference type="AlphaFoldDB" id="A0A835GKU0"/>
<proteinExistence type="predicted"/>
<gene>
    <name evidence="3" type="ORF">HW555_003627</name>
</gene>
<organism evidence="3 4">
    <name type="scientific">Spodoptera exigua</name>
    <name type="common">Beet armyworm</name>
    <name type="synonym">Noctua fulgens</name>
    <dbReference type="NCBI Taxonomy" id="7107"/>
    <lineage>
        <taxon>Eukaryota</taxon>
        <taxon>Metazoa</taxon>
        <taxon>Ecdysozoa</taxon>
        <taxon>Arthropoda</taxon>
        <taxon>Hexapoda</taxon>
        <taxon>Insecta</taxon>
        <taxon>Pterygota</taxon>
        <taxon>Neoptera</taxon>
        <taxon>Endopterygota</taxon>
        <taxon>Lepidoptera</taxon>
        <taxon>Glossata</taxon>
        <taxon>Ditrysia</taxon>
        <taxon>Noctuoidea</taxon>
        <taxon>Noctuidae</taxon>
        <taxon>Amphipyrinae</taxon>
        <taxon>Spodoptera</taxon>
    </lineage>
</organism>
<feature type="compositionally biased region" description="Low complexity" evidence="1">
    <location>
        <begin position="151"/>
        <end position="161"/>
    </location>
</feature>
<evidence type="ECO:0000313" key="3">
    <source>
        <dbReference type="EMBL" id="KAF9420033.1"/>
    </source>
</evidence>
<evidence type="ECO:0000313" key="4">
    <source>
        <dbReference type="Proteomes" id="UP000648187"/>
    </source>
</evidence>
<dbReference type="InterPro" id="IPR029526">
    <property type="entry name" value="PGBD"/>
</dbReference>
<dbReference type="PANTHER" id="PTHR47272:SF1">
    <property type="entry name" value="PIGGYBAC TRANSPOSABLE ELEMENT-DERIVED PROTEIN 3-LIKE"/>
    <property type="match status" value="1"/>
</dbReference>
<name>A0A835GKU0_SPOEX</name>
<sequence>MYCVNPTKKSKSATICSFVERSRCSKTSSSKDLFGVSPKRSNPKESPRLAGNLDSLDKKKKNVRFSTTNRVAAWLDEFCIQIILSRRVEMWYIISLGGLESDDYTKTFYYKMLRGTTMNGRARRILSLVPAVNANSDASDESSSGDEVRTAESSPAPSLESSFERLDILGSPVSSANHSDDEVDAEASYVEQETAQVPLTPVLQAVFPSPTQCNYYAIPSISSINSVASVQPSPTMATNIPLRTRGQRKRTGASVAVNRVKRRCVKKLNLRFRWKKVSFQHRADISNHTFEDIVPTDWSPLDYFYRFFPRDMVTDIMENTNLYSVQETGKSIKVTEEEVLDFLAVNILMGIVVLPSYKDYWKSSFRYPKIAEVMSLKRFQQLRRYLHFTDNTQADVTDSVVYFDNYFTSLELLYILRENYGIFSLGTVRKNRLKDAECKMIDDKTLQKKGRGAFTQVVCNENKLSVRKQDRLKDFRYEIYAGLLKRDRTVPVKDIDSVPERQKIKKPNAERPFDDVRYDKYDHWPQLTGYQRCKYCKGGQASTMCTKCKDLIVV</sequence>
<dbReference type="PANTHER" id="PTHR47272">
    <property type="entry name" value="DDE_TNP_1_7 DOMAIN-CONTAINING PROTEIN"/>
    <property type="match status" value="1"/>
</dbReference>
<feature type="region of interest" description="Disordered" evidence="1">
    <location>
        <begin position="28"/>
        <end position="52"/>
    </location>
</feature>
<feature type="domain" description="PiggyBac transposable element-derived protein" evidence="2">
    <location>
        <begin position="399"/>
        <end position="434"/>
    </location>
</feature>
<dbReference type="EMBL" id="JACKWZ010000036">
    <property type="protein sequence ID" value="KAF9420033.1"/>
    <property type="molecule type" value="Genomic_DNA"/>
</dbReference>
<comment type="caution">
    <text evidence="3">The sequence shown here is derived from an EMBL/GenBank/DDBJ whole genome shotgun (WGS) entry which is preliminary data.</text>
</comment>
<accession>A0A835GKU0</accession>